<sequence>MIHIKTTYPKFRKRTKWLQDKHNSTFIQWLHFKVQSELNGEEHNGILENLRWLATYRSMAVPSYMSYLINGIKFNTKAQDDVRTVQNSGVYLLAHTMHVASAKDKNLIVSNMSFYGVIQEIWHLDYQKFRIPVLRCDLIDSTSGLVVDELGFTLIDLSKIGHRNDQFVMASQVKQIVGEKRVSTELGQEHDLGSRQRLKMQDLESVFRSEVVVDGELVFPSLGTHSIPSPSPPLPPPPPVGEEAGENELDLRHVLKQFTQTVTTTLQGRRNNIKKVRELEAHDFFDSADPVEADNWLTNIDRGSMSVLEYEHKFNELSRFAPELIPTEEDKRRCFEEGLWLDIQAVVTATTYPTMRALAQ</sequence>
<comment type="caution">
    <text evidence="2">The sequence shown here is derived from an EMBL/GenBank/DDBJ whole genome shotgun (WGS) entry which is preliminary data.</text>
</comment>
<accession>A0AAD4W7M4</accession>
<reference evidence="2 3" key="1">
    <citation type="journal article" date="2022" name="G3 (Bethesda)">
        <title>Whole-genome sequence and methylome profiling of the almond [Prunus dulcis (Mill.) D.A. Webb] cultivar 'Nonpareil'.</title>
        <authorList>
            <person name="D'Amico-Willman K.M."/>
            <person name="Ouma W.Z."/>
            <person name="Meulia T."/>
            <person name="Sideli G.M."/>
            <person name="Gradziel T.M."/>
            <person name="Fresnedo-Ramirez J."/>
        </authorList>
    </citation>
    <scope>NUCLEOTIDE SEQUENCE [LARGE SCALE GENOMIC DNA]</scope>
    <source>
        <strain evidence="2">Clone GOH B32 T37-40</strain>
    </source>
</reference>
<gene>
    <name evidence="2" type="ORF">L3X38_017721</name>
</gene>
<feature type="region of interest" description="Disordered" evidence="1">
    <location>
        <begin position="224"/>
        <end position="244"/>
    </location>
</feature>
<evidence type="ECO:0000313" key="2">
    <source>
        <dbReference type="EMBL" id="KAI5338450.1"/>
    </source>
</evidence>
<evidence type="ECO:0008006" key="4">
    <source>
        <dbReference type="Google" id="ProtNLM"/>
    </source>
</evidence>
<proteinExistence type="predicted"/>
<dbReference type="AlphaFoldDB" id="A0AAD4W7M4"/>
<dbReference type="Proteomes" id="UP001054821">
    <property type="component" value="Chromosome 3"/>
</dbReference>
<evidence type="ECO:0000256" key="1">
    <source>
        <dbReference type="SAM" id="MobiDB-lite"/>
    </source>
</evidence>
<protein>
    <recommendedName>
        <fullName evidence="4">Retrotransposon gag domain-containing protein</fullName>
    </recommendedName>
</protein>
<organism evidence="2 3">
    <name type="scientific">Prunus dulcis</name>
    <name type="common">Almond</name>
    <name type="synonym">Amygdalus dulcis</name>
    <dbReference type="NCBI Taxonomy" id="3755"/>
    <lineage>
        <taxon>Eukaryota</taxon>
        <taxon>Viridiplantae</taxon>
        <taxon>Streptophyta</taxon>
        <taxon>Embryophyta</taxon>
        <taxon>Tracheophyta</taxon>
        <taxon>Spermatophyta</taxon>
        <taxon>Magnoliopsida</taxon>
        <taxon>eudicotyledons</taxon>
        <taxon>Gunneridae</taxon>
        <taxon>Pentapetalae</taxon>
        <taxon>rosids</taxon>
        <taxon>fabids</taxon>
        <taxon>Rosales</taxon>
        <taxon>Rosaceae</taxon>
        <taxon>Amygdaloideae</taxon>
        <taxon>Amygdaleae</taxon>
        <taxon>Prunus</taxon>
    </lineage>
</organism>
<feature type="compositionally biased region" description="Pro residues" evidence="1">
    <location>
        <begin position="229"/>
        <end position="240"/>
    </location>
</feature>
<evidence type="ECO:0000313" key="3">
    <source>
        <dbReference type="Proteomes" id="UP001054821"/>
    </source>
</evidence>
<name>A0AAD4W7M4_PRUDU</name>
<dbReference type="EMBL" id="JAJFAZ020000003">
    <property type="protein sequence ID" value="KAI5338450.1"/>
    <property type="molecule type" value="Genomic_DNA"/>
</dbReference>
<keyword evidence="3" id="KW-1185">Reference proteome</keyword>
<dbReference type="PANTHER" id="PTHR48258:SF9">
    <property type="entry name" value="OS01G0348150 PROTEIN"/>
    <property type="match status" value="1"/>
</dbReference>
<dbReference type="PANTHER" id="PTHR48258">
    <property type="entry name" value="DUF4218 DOMAIN-CONTAINING PROTEIN-RELATED"/>
    <property type="match status" value="1"/>
</dbReference>